<dbReference type="KEGG" id="knv:Pan216_56470"/>
<organism evidence="6 7">
    <name type="scientific">Kolteria novifilia</name>
    <dbReference type="NCBI Taxonomy" id="2527975"/>
    <lineage>
        <taxon>Bacteria</taxon>
        <taxon>Pseudomonadati</taxon>
        <taxon>Planctomycetota</taxon>
        <taxon>Planctomycetia</taxon>
        <taxon>Kolteriales</taxon>
        <taxon>Kolteriaceae</taxon>
        <taxon>Kolteria</taxon>
    </lineage>
</organism>
<gene>
    <name evidence="6" type="primary">pspA_2</name>
    <name evidence="6" type="ORF">Pan216_56470</name>
</gene>
<dbReference type="InterPro" id="IPR005952">
    <property type="entry name" value="Phosphogly_mut1"/>
</dbReference>
<dbReference type="InterPro" id="IPR013078">
    <property type="entry name" value="His_Pase_superF_clade-1"/>
</dbReference>
<evidence type="ECO:0000256" key="1">
    <source>
        <dbReference type="ARBA" id="ARBA00006717"/>
    </source>
</evidence>
<accession>A0A518BCQ3</accession>
<dbReference type="EC" id="5.4.2.11" evidence="2"/>
<evidence type="ECO:0000256" key="4">
    <source>
        <dbReference type="ARBA" id="ARBA00023152"/>
    </source>
</evidence>
<dbReference type="GO" id="GO:0006096">
    <property type="term" value="P:glycolytic process"/>
    <property type="evidence" value="ECO:0007669"/>
    <property type="project" value="UniProtKB-KW"/>
</dbReference>
<evidence type="ECO:0000256" key="5">
    <source>
        <dbReference type="ARBA" id="ARBA00023235"/>
    </source>
</evidence>
<evidence type="ECO:0000256" key="2">
    <source>
        <dbReference type="ARBA" id="ARBA00012028"/>
    </source>
</evidence>
<dbReference type="GO" id="GO:0004619">
    <property type="term" value="F:phosphoglycerate mutase activity"/>
    <property type="evidence" value="ECO:0007669"/>
    <property type="project" value="UniProtKB-EC"/>
</dbReference>
<dbReference type="RefSeq" id="WP_145263171.1">
    <property type="nucleotide sequence ID" value="NZ_CP036279.1"/>
</dbReference>
<keyword evidence="5" id="KW-0413">Isomerase</keyword>
<comment type="similarity">
    <text evidence="1">Belongs to the phosphoglycerate mutase family. BPG-dependent PGAM subfamily.</text>
</comment>
<dbReference type="Proteomes" id="UP000317093">
    <property type="component" value="Chromosome"/>
</dbReference>
<keyword evidence="6" id="KW-0378">Hydrolase</keyword>
<keyword evidence="4" id="KW-0324">Glycolysis</keyword>
<dbReference type="Pfam" id="PF00300">
    <property type="entry name" value="His_Phos_1"/>
    <property type="match status" value="1"/>
</dbReference>
<dbReference type="AlphaFoldDB" id="A0A518BCQ3"/>
<evidence type="ECO:0000313" key="6">
    <source>
        <dbReference type="EMBL" id="QDU64755.1"/>
    </source>
</evidence>
<dbReference type="GO" id="GO:0016787">
    <property type="term" value="F:hydrolase activity"/>
    <property type="evidence" value="ECO:0007669"/>
    <property type="project" value="UniProtKB-KW"/>
</dbReference>
<keyword evidence="3" id="KW-0312">Gluconeogenesis</keyword>
<evidence type="ECO:0000313" key="7">
    <source>
        <dbReference type="Proteomes" id="UP000317093"/>
    </source>
</evidence>
<keyword evidence="7" id="KW-1185">Reference proteome</keyword>
<name>A0A518BCQ3_9BACT</name>
<dbReference type="GO" id="GO:0006094">
    <property type="term" value="P:gluconeogenesis"/>
    <property type="evidence" value="ECO:0007669"/>
    <property type="project" value="UniProtKB-KW"/>
</dbReference>
<evidence type="ECO:0000256" key="3">
    <source>
        <dbReference type="ARBA" id="ARBA00022432"/>
    </source>
</evidence>
<dbReference type="PANTHER" id="PTHR11931">
    <property type="entry name" value="PHOSPHOGLYCERATE MUTASE"/>
    <property type="match status" value="1"/>
</dbReference>
<dbReference type="OrthoDB" id="9781415at2"/>
<protein>
    <recommendedName>
        <fullName evidence="2">phosphoglycerate mutase (2,3-diphosphoglycerate-dependent)</fullName>
        <ecNumber evidence="2">5.4.2.11</ecNumber>
    </recommendedName>
</protein>
<dbReference type="Gene3D" id="3.40.50.1240">
    <property type="entry name" value="Phosphoglycerate mutase-like"/>
    <property type="match status" value="1"/>
</dbReference>
<dbReference type="EMBL" id="CP036279">
    <property type="protein sequence ID" value="QDU64755.1"/>
    <property type="molecule type" value="Genomic_DNA"/>
</dbReference>
<sequence>MGRIILVKSGQTDFDEQHRVVGNLDLPMNVRGHAELTEAANELGSFEIITIYSAAGVSAKESAKHLGERLGVNKIRVLEDLKNQDFGLWQGLQVEEIRRKHPKVYKQWAQSPCDICPPGGEMVNDVMDRVEKSLKPVLKKSQSNTVALVAPDPLRKLIRCYLKRDGVSNLMENGKGQTWEAIDT</sequence>
<dbReference type="InterPro" id="IPR029033">
    <property type="entry name" value="His_PPase_superfam"/>
</dbReference>
<dbReference type="SUPFAM" id="SSF53254">
    <property type="entry name" value="Phosphoglycerate mutase-like"/>
    <property type="match status" value="1"/>
</dbReference>
<reference evidence="6 7" key="1">
    <citation type="submission" date="2019-02" db="EMBL/GenBank/DDBJ databases">
        <title>Deep-cultivation of Planctomycetes and their phenomic and genomic characterization uncovers novel biology.</title>
        <authorList>
            <person name="Wiegand S."/>
            <person name="Jogler M."/>
            <person name="Boedeker C."/>
            <person name="Pinto D."/>
            <person name="Vollmers J."/>
            <person name="Rivas-Marin E."/>
            <person name="Kohn T."/>
            <person name="Peeters S.H."/>
            <person name="Heuer A."/>
            <person name="Rast P."/>
            <person name="Oberbeckmann S."/>
            <person name="Bunk B."/>
            <person name="Jeske O."/>
            <person name="Meyerdierks A."/>
            <person name="Storesund J.E."/>
            <person name="Kallscheuer N."/>
            <person name="Luecker S."/>
            <person name="Lage O.M."/>
            <person name="Pohl T."/>
            <person name="Merkel B.J."/>
            <person name="Hornburger P."/>
            <person name="Mueller R.-W."/>
            <person name="Bruemmer F."/>
            <person name="Labrenz M."/>
            <person name="Spormann A.M."/>
            <person name="Op den Camp H."/>
            <person name="Overmann J."/>
            <person name="Amann R."/>
            <person name="Jetten M.S.M."/>
            <person name="Mascher T."/>
            <person name="Medema M.H."/>
            <person name="Devos D.P."/>
            <person name="Kaster A.-K."/>
            <person name="Ovreas L."/>
            <person name="Rohde M."/>
            <person name="Galperin M.Y."/>
            <person name="Jogler C."/>
        </authorList>
    </citation>
    <scope>NUCLEOTIDE SEQUENCE [LARGE SCALE GENOMIC DNA]</scope>
    <source>
        <strain evidence="6 7">Pan216</strain>
    </source>
</reference>
<proteinExistence type="inferred from homology"/>